<sequence length="98" mass="11472">MKSSTDYLTLMIIHIMKWLNIGRNPTIILNKLNSNIKRKDIYSLKSKINRRDELKTIIKQEHNYLQDNTCSHEGIDLESVQLNSEGRCDKINIIGRKC</sequence>
<evidence type="ECO:0000313" key="1">
    <source>
        <dbReference type="EMBL" id="OAF70781.1"/>
    </source>
</evidence>
<protein>
    <submittedName>
        <fullName evidence="1">Uncharacterized protein</fullName>
    </submittedName>
</protein>
<reference evidence="1 2" key="1">
    <citation type="submission" date="2016-04" db="EMBL/GenBank/DDBJ databases">
        <title>The genome of Intoshia linei affirms orthonectids as highly simplified spiralians.</title>
        <authorList>
            <person name="Mikhailov K.V."/>
            <person name="Slusarev G.S."/>
            <person name="Nikitin M.A."/>
            <person name="Logacheva M.D."/>
            <person name="Penin A."/>
            <person name="Aleoshin V."/>
            <person name="Panchin Y.V."/>
        </authorList>
    </citation>
    <scope>NUCLEOTIDE SEQUENCE [LARGE SCALE GENOMIC DNA]</scope>
    <source>
        <strain evidence="1">Intl2013</strain>
        <tissue evidence="1">Whole animal</tissue>
    </source>
</reference>
<dbReference type="Proteomes" id="UP000078046">
    <property type="component" value="Unassembled WGS sequence"/>
</dbReference>
<accession>A0A177BB75</accession>
<name>A0A177BB75_9BILA</name>
<organism evidence="1 2">
    <name type="scientific">Intoshia linei</name>
    <dbReference type="NCBI Taxonomy" id="1819745"/>
    <lineage>
        <taxon>Eukaryota</taxon>
        <taxon>Metazoa</taxon>
        <taxon>Spiralia</taxon>
        <taxon>Lophotrochozoa</taxon>
        <taxon>Mesozoa</taxon>
        <taxon>Orthonectida</taxon>
        <taxon>Rhopaluridae</taxon>
        <taxon>Intoshia</taxon>
    </lineage>
</organism>
<gene>
    <name evidence="1" type="ORF">A3Q56_01472</name>
</gene>
<keyword evidence="2" id="KW-1185">Reference proteome</keyword>
<comment type="caution">
    <text evidence="1">The sequence shown here is derived from an EMBL/GenBank/DDBJ whole genome shotgun (WGS) entry which is preliminary data.</text>
</comment>
<dbReference type="AlphaFoldDB" id="A0A177BB75"/>
<evidence type="ECO:0000313" key="2">
    <source>
        <dbReference type="Proteomes" id="UP000078046"/>
    </source>
</evidence>
<proteinExistence type="predicted"/>
<dbReference type="EMBL" id="LWCA01000110">
    <property type="protein sequence ID" value="OAF70781.1"/>
    <property type="molecule type" value="Genomic_DNA"/>
</dbReference>